<proteinExistence type="predicted"/>
<evidence type="ECO:0000313" key="1">
    <source>
        <dbReference type="EMBL" id="KAJ2988295.1"/>
    </source>
</evidence>
<name>A0ACC1P924_9PEZI</name>
<organism evidence="1 2">
    <name type="scientific">Xylaria curta</name>
    <dbReference type="NCBI Taxonomy" id="42375"/>
    <lineage>
        <taxon>Eukaryota</taxon>
        <taxon>Fungi</taxon>
        <taxon>Dikarya</taxon>
        <taxon>Ascomycota</taxon>
        <taxon>Pezizomycotina</taxon>
        <taxon>Sordariomycetes</taxon>
        <taxon>Xylariomycetidae</taxon>
        <taxon>Xylariales</taxon>
        <taxon>Xylariaceae</taxon>
        <taxon>Xylaria</taxon>
    </lineage>
</organism>
<evidence type="ECO:0000313" key="2">
    <source>
        <dbReference type="Proteomes" id="UP001143856"/>
    </source>
</evidence>
<keyword evidence="2" id="KW-1185">Reference proteome</keyword>
<dbReference type="EMBL" id="JAPDGR010000668">
    <property type="protein sequence ID" value="KAJ2988295.1"/>
    <property type="molecule type" value="Genomic_DNA"/>
</dbReference>
<sequence length="215" mass="23439">MGHSPAHEFSLFFHLPQPLIASGLIPVPLLPSSRPMNLILRVFTGGAHPRVTSTTSITYLGLAGENVPFYLKRRAMINPKGKATADIHKPNPTTAEIPDDYAYTLRARRPLPQLDVKGKGVAPRGTQIANGYKSPISLSPSGTGIKNEDEAAGASNTKVWVPLHLDYFNEICHISQLYPSFPFEDLAVDVMTVCEMGIEWPSLATLTLRGHGPFL</sequence>
<accession>A0ACC1P924</accession>
<dbReference type="Proteomes" id="UP001143856">
    <property type="component" value="Unassembled WGS sequence"/>
</dbReference>
<gene>
    <name evidence="1" type="ORF">NUW58_g4055</name>
</gene>
<reference evidence="1" key="1">
    <citation type="submission" date="2022-10" db="EMBL/GenBank/DDBJ databases">
        <title>Genome Sequence of Xylaria curta.</title>
        <authorList>
            <person name="Buettner E."/>
        </authorList>
    </citation>
    <scope>NUCLEOTIDE SEQUENCE</scope>
    <source>
        <strain evidence="1">Babe10</strain>
    </source>
</reference>
<comment type="caution">
    <text evidence="1">The sequence shown here is derived from an EMBL/GenBank/DDBJ whole genome shotgun (WGS) entry which is preliminary data.</text>
</comment>
<protein>
    <submittedName>
        <fullName evidence="1">Uncharacterized protein</fullName>
    </submittedName>
</protein>